<name>A0A4Y2RMW4_ARAVE</name>
<dbReference type="AlphaFoldDB" id="A0A4Y2RMW4"/>
<dbReference type="Proteomes" id="UP000499080">
    <property type="component" value="Unassembled WGS sequence"/>
</dbReference>
<evidence type="ECO:0000259" key="2">
    <source>
        <dbReference type="PROSITE" id="PS51406"/>
    </source>
</evidence>
<evidence type="ECO:0000256" key="1">
    <source>
        <dbReference type="SAM" id="SignalP"/>
    </source>
</evidence>
<feature type="signal peptide" evidence="1">
    <location>
        <begin position="1"/>
        <end position="21"/>
    </location>
</feature>
<dbReference type="PROSITE" id="PS51406">
    <property type="entry name" value="FIBRINOGEN_C_2"/>
    <property type="match status" value="1"/>
</dbReference>
<sequence length="135" mass="14955">MKTFFCFSAFFLLIFTDICSAAATKTFPPILQAAKEGDCSKCPKHGKPMDCAELLENGVTESGVHTVYPRSRLSTCKSIDVYCDMETDGGGWTEEAKTNEEAAHSTDWKYERKTSAPELGSLPEDLMYVSGWISF</sequence>
<evidence type="ECO:0000313" key="3">
    <source>
        <dbReference type="EMBL" id="GBN77028.1"/>
    </source>
</evidence>
<keyword evidence="1" id="KW-0732">Signal</keyword>
<feature type="chain" id="PRO_5021452569" description="Fibrinogen C-terminal domain-containing protein" evidence="1">
    <location>
        <begin position="22"/>
        <end position="135"/>
    </location>
</feature>
<gene>
    <name evidence="3" type="ORF">AVEN_96844_1</name>
</gene>
<protein>
    <recommendedName>
        <fullName evidence="2">Fibrinogen C-terminal domain-containing protein</fullName>
    </recommendedName>
</protein>
<dbReference type="Pfam" id="PF00147">
    <property type="entry name" value="Fibrinogen_C"/>
    <property type="match status" value="1"/>
</dbReference>
<dbReference type="OrthoDB" id="10072423at2759"/>
<reference evidence="3 4" key="1">
    <citation type="journal article" date="2019" name="Sci. Rep.">
        <title>Orb-weaving spider Araneus ventricosus genome elucidates the spidroin gene catalogue.</title>
        <authorList>
            <person name="Kono N."/>
            <person name="Nakamura H."/>
            <person name="Ohtoshi R."/>
            <person name="Moran D.A.P."/>
            <person name="Shinohara A."/>
            <person name="Yoshida Y."/>
            <person name="Fujiwara M."/>
            <person name="Mori M."/>
            <person name="Tomita M."/>
            <person name="Arakawa K."/>
        </authorList>
    </citation>
    <scope>NUCLEOTIDE SEQUENCE [LARGE SCALE GENOMIC DNA]</scope>
</reference>
<evidence type="ECO:0000313" key="4">
    <source>
        <dbReference type="Proteomes" id="UP000499080"/>
    </source>
</evidence>
<dbReference type="NCBIfam" id="NF040941">
    <property type="entry name" value="GGGWT_bact"/>
    <property type="match status" value="1"/>
</dbReference>
<dbReference type="Gene3D" id="3.90.215.10">
    <property type="entry name" value="Gamma Fibrinogen, chain A, domain 1"/>
    <property type="match status" value="1"/>
</dbReference>
<dbReference type="InterPro" id="IPR036056">
    <property type="entry name" value="Fibrinogen-like_C"/>
</dbReference>
<comment type="caution">
    <text evidence="3">The sequence shown here is derived from an EMBL/GenBank/DDBJ whole genome shotgun (WGS) entry which is preliminary data.</text>
</comment>
<dbReference type="InterPro" id="IPR002181">
    <property type="entry name" value="Fibrinogen_a/b/g_C_dom"/>
</dbReference>
<proteinExistence type="predicted"/>
<organism evidence="3 4">
    <name type="scientific">Araneus ventricosus</name>
    <name type="common">Orbweaver spider</name>
    <name type="synonym">Epeira ventricosa</name>
    <dbReference type="NCBI Taxonomy" id="182803"/>
    <lineage>
        <taxon>Eukaryota</taxon>
        <taxon>Metazoa</taxon>
        <taxon>Ecdysozoa</taxon>
        <taxon>Arthropoda</taxon>
        <taxon>Chelicerata</taxon>
        <taxon>Arachnida</taxon>
        <taxon>Araneae</taxon>
        <taxon>Araneomorphae</taxon>
        <taxon>Entelegynae</taxon>
        <taxon>Araneoidea</taxon>
        <taxon>Araneidae</taxon>
        <taxon>Araneus</taxon>
    </lineage>
</organism>
<dbReference type="EMBL" id="BGPR01146125">
    <property type="protein sequence ID" value="GBN77028.1"/>
    <property type="molecule type" value="Genomic_DNA"/>
</dbReference>
<dbReference type="SUPFAM" id="SSF56496">
    <property type="entry name" value="Fibrinogen C-terminal domain-like"/>
    <property type="match status" value="1"/>
</dbReference>
<accession>A0A4Y2RMW4</accession>
<keyword evidence="4" id="KW-1185">Reference proteome</keyword>
<feature type="domain" description="Fibrinogen C-terminal" evidence="2">
    <location>
        <begin position="42"/>
        <end position="93"/>
    </location>
</feature>
<dbReference type="InterPro" id="IPR014716">
    <property type="entry name" value="Fibrinogen_a/b/g_C_1"/>
</dbReference>